<protein>
    <recommendedName>
        <fullName evidence="9">Transmembrane secretion effector</fullName>
    </recommendedName>
</protein>
<evidence type="ECO:0000256" key="1">
    <source>
        <dbReference type="ARBA" id="ARBA00004651"/>
    </source>
</evidence>
<dbReference type="AlphaFoldDB" id="A0AAU8JRM8"/>
<comment type="subcellular location">
    <subcellularLocation>
        <location evidence="1">Cell membrane</location>
        <topology evidence="1">Multi-pass membrane protein</topology>
    </subcellularLocation>
</comment>
<evidence type="ECO:0000256" key="7">
    <source>
        <dbReference type="SAM" id="Phobius"/>
    </source>
</evidence>
<evidence type="ECO:0000256" key="2">
    <source>
        <dbReference type="ARBA" id="ARBA00022475"/>
    </source>
</evidence>
<feature type="transmembrane region" description="Helical" evidence="7">
    <location>
        <begin position="152"/>
        <end position="172"/>
    </location>
</feature>
<dbReference type="Gene3D" id="1.20.1250.20">
    <property type="entry name" value="MFS general substrate transporter like domains"/>
    <property type="match status" value="1"/>
</dbReference>
<reference evidence="8" key="1">
    <citation type="submission" date="2024-06" db="EMBL/GenBank/DDBJ databases">
        <title>The genome sequences of Kitasatospora sp. strain HUAS MG31.</title>
        <authorList>
            <person name="Mo P."/>
        </authorList>
    </citation>
    <scope>NUCLEOTIDE SEQUENCE</scope>
    <source>
        <strain evidence="8">HUAS MG31</strain>
    </source>
</reference>
<proteinExistence type="predicted"/>
<feature type="transmembrane region" description="Helical" evidence="7">
    <location>
        <begin position="97"/>
        <end position="116"/>
    </location>
</feature>
<keyword evidence="4 7" id="KW-1133">Transmembrane helix</keyword>
<keyword evidence="3 7" id="KW-0812">Transmembrane</keyword>
<gene>
    <name evidence="8" type="ORF">ABWK59_02080</name>
</gene>
<sequence>MGGDRDPFGRRFADDVDRPIVDAVQRVAERRGIPMARVALASGRASAARSARACASWAATRSCARSPSPGRGPTCPSSCAGPCSPAPGPDLGLPDTAVGLFFAAGGLGVFLGSLAARRLALRLGAGRVLWLMGLAIAPFGVLVALVDRGPALWLAGAGWLVTTFKVGVDNVLKVSFRQSVTPDRLLGRMNATMRVLLTGALAVGAALSGLLGEFASVRAVLWAGAAGLATVWVPIFFSPLRTHRGLPGPEGLTGEGGSHTRRVRQD</sequence>
<evidence type="ECO:0008006" key="9">
    <source>
        <dbReference type="Google" id="ProtNLM"/>
    </source>
</evidence>
<dbReference type="RefSeq" id="WP_354637509.1">
    <property type="nucleotide sequence ID" value="NZ_CP159872.1"/>
</dbReference>
<keyword evidence="2" id="KW-1003">Cell membrane</keyword>
<dbReference type="EMBL" id="CP159872">
    <property type="protein sequence ID" value="XCM77807.1"/>
    <property type="molecule type" value="Genomic_DNA"/>
</dbReference>
<dbReference type="PANTHER" id="PTHR23513">
    <property type="entry name" value="INTEGRAL MEMBRANE EFFLUX PROTEIN-RELATED"/>
    <property type="match status" value="1"/>
</dbReference>
<dbReference type="InterPro" id="IPR036259">
    <property type="entry name" value="MFS_trans_sf"/>
</dbReference>
<feature type="transmembrane region" description="Helical" evidence="7">
    <location>
        <begin position="193"/>
        <end position="211"/>
    </location>
</feature>
<keyword evidence="5 7" id="KW-0472">Membrane</keyword>
<organism evidence="8">
    <name type="scientific">Kitasatospora camelliae</name>
    <dbReference type="NCBI Taxonomy" id="3156397"/>
    <lineage>
        <taxon>Bacteria</taxon>
        <taxon>Bacillati</taxon>
        <taxon>Actinomycetota</taxon>
        <taxon>Actinomycetes</taxon>
        <taxon>Kitasatosporales</taxon>
        <taxon>Streptomycetaceae</taxon>
        <taxon>Kitasatospora</taxon>
    </lineage>
</organism>
<dbReference type="SUPFAM" id="SSF103473">
    <property type="entry name" value="MFS general substrate transporter"/>
    <property type="match status" value="1"/>
</dbReference>
<evidence type="ECO:0000256" key="3">
    <source>
        <dbReference type="ARBA" id="ARBA00022692"/>
    </source>
</evidence>
<feature type="transmembrane region" description="Helical" evidence="7">
    <location>
        <begin position="217"/>
        <end position="237"/>
    </location>
</feature>
<name>A0AAU8JRM8_9ACTN</name>
<dbReference type="GO" id="GO:0005886">
    <property type="term" value="C:plasma membrane"/>
    <property type="evidence" value="ECO:0007669"/>
    <property type="project" value="UniProtKB-SubCell"/>
</dbReference>
<dbReference type="PANTHER" id="PTHR23513:SF6">
    <property type="entry name" value="MAJOR FACILITATOR SUPERFAMILY ASSOCIATED DOMAIN-CONTAINING PROTEIN"/>
    <property type="match status" value="1"/>
</dbReference>
<evidence type="ECO:0000256" key="6">
    <source>
        <dbReference type="SAM" id="MobiDB-lite"/>
    </source>
</evidence>
<feature type="transmembrane region" description="Helical" evidence="7">
    <location>
        <begin position="128"/>
        <end position="146"/>
    </location>
</feature>
<evidence type="ECO:0000256" key="5">
    <source>
        <dbReference type="ARBA" id="ARBA00023136"/>
    </source>
</evidence>
<feature type="region of interest" description="Disordered" evidence="6">
    <location>
        <begin position="247"/>
        <end position="266"/>
    </location>
</feature>
<dbReference type="KEGG" id="kcm:ABWK59_02080"/>
<evidence type="ECO:0000256" key="4">
    <source>
        <dbReference type="ARBA" id="ARBA00022989"/>
    </source>
</evidence>
<accession>A0AAU8JRM8</accession>
<evidence type="ECO:0000313" key="8">
    <source>
        <dbReference type="EMBL" id="XCM77807.1"/>
    </source>
</evidence>